<comment type="similarity">
    <text evidence="1">Belongs to the iron/ascorbate-dependent oxidoreductase family.</text>
</comment>
<dbReference type="PROSITE" id="PS51471">
    <property type="entry name" value="FE2OG_OXY"/>
    <property type="match status" value="1"/>
</dbReference>
<dbReference type="Pfam" id="PF13640">
    <property type="entry name" value="2OG-FeII_Oxy_3"/>
    <property type="match status" value="1"/>
</dbReference>
<gene>
    <name evidence="3" type="ORF">BC938DRAFT_477236</name>
</gene>
<protein>
    <recommendedName>
        <fullName evidence="2">Fe2OG dioxygenase domain-containing protein</fullName>
    </recommendedName>
</protein>
<dbReference type="AlphaFoldDB" id="A0A433QPN2"/>
<dbReference type="EMBL" id="RBNJ01002672">
    <property type="protein sequence ID" value="RUS31718.1"/>
    <property type="molecule type" value="Genomic_DNA"/>
</dbReference>
<evidence type="ECO:0000313" key="4">
    <source>
        <dbReference type="Proteomes" id="UP000274822"/>
    </source>
</evidence>
<dbReference type="Gene3D" id="2.60.120.620">
    <property type="entry name" value="q2cbj1_9rhob like domain"/>
    <property type="match status" value="1"/>
</dbReference>
<dbReference type="GO" id="GO:0046872">
    <property type="term" value="F:metal ion binding"/>
    <property type="evidence" value="ECO:0007669"/>
    <property type="project" value="UniProtKB-KW"/>
</dbReference>
<keyword evidence="1" id="KW-0479">Metal-binding</keyword>
<accession>A0A433QPN2</accession>
<keyword evidence="4" id="KW-1185">Reference proteome</keyword>
<dbReference type="PANTHER" id="PTHR33099:SF14">
    <property type="entry name" value="PROLYL 4-HYDROXYLASE ALPHA SUBUNIT FE(2+) 2OG DIOXYGENASE DOMAIN-CONTAINING PROTEIN"/>
    <property type="match status" value="1"/>
</dbReference>
<evidence type="ECO:0000259" key="2">
    <source>
        <dbReference type="PROSITE" id="PS51471"/>
    </source>
</evidence>
<sequence>MSTKSLTEVSQDALLRQLGEDTENIKSIFSCGGSVALKPNQLCLFYKTADNAQTSKKAQSSKKVQNPKQAQVLEFPCTDEHLEPLLKACTPATFGHGKKTVLDLSYRDALHLATDSFSLNFHPVQYGILEEIRKYMTPNHAVILPELYKLNVYGPGGHFKAHVDTPRGKGMFGSLVVCLPTKHQGGQLVVRHDRTENVFDWSSDPSTAADAENSDLGVHWAAFFADCEHEIFPVKSGYRITLTYNLYSLAEDTEDTQTTSGFQPESLPLYKTLSEAIVYPGFMLKGGTLGFGLRHAYPLTTGDFQDQYQTMLKGCDATLCIVAEKLGLDVEIVPVYETEDLNGRSQRLIGDTFTSGRIGDMEDDRSEFNIIQEDCGGTQRKDIIWCVGPRNSVVANTYIAYGNEATLHEIYVMGGLLITIPAWGKKCRATT</sequence>
<dbReference type="Proteomes" id="UP000274822">
    <property type="component" value="Unassembled WGS sequence"/>
</dbReference>
<feature type="domain" description="Fe2OG dioxygenase" evidence="2">
    <location>
        <begin position="137"/>
        <end position="248"/>
    </location>
</feature>
<name>A0A433QPN2_9FUNG</name>
<evidence type="ECO:0000256" key="1">
    <source>
        <dbReference type="RuleBase" id="RU003682"/>
    </source>
</evidence>
<dbReference type="GO" id="GO:0016491">
    <property type="term" value="F:oxidoreductase activity"/>
    <property type="evidence" value="ECO:0007669"/>
    <property type="project" value="UniProtKB-KW"/>
</dbReference>
<reference evidence="3 4" key="1">
    <citation type="journal article" date="2018" name="New Phytol.">
        <title>Phylogenomics of Endogonaceae and evolution of mycorrhizas within Mucoromycota.</title>
        <authorList>
            <person name="Chang Y."/>
            <person name="Desiro A."/>
            <person name="Na H."/>
            <person name="Sandor L."/>
            <person name="Lipzen A."/>
            <person name="Clum A."/>
            <person name="Barry K."/>
            <person name="Grigoriev I.V."/>
            <person name="Martin F.M."/>
            <person name="Stajich J.E."/>
            <person name="Smith M.E."/>
            <person name="Bonito G."/>
            <person name="Spatafora J.W."/>
        </authorList>
    </citation>
    <scope>NUCLEOTIDE SEQUENCE [LARGE SCALE GENOMIC DNA]</scope>
    <source>
        <strain evidence="3 4">AD002</strain>
    </source>
</reference>
<organism evidence="3 4">
    <name type="scientific">Jimgerdemannia flammicorona</name>
    <dbReference type="NCBI Taxonomy" id="994334"/>
    <lineage>
        <taxon>Eukaryota</taxon>
        <taxon>Fungi</taxon>
        <taxon>Fungi incertae sedis</taxon>
        <taxon>Mucoromycota</taxon>
        <taxon>Mucoromycotina</taxon>
        <taxon>Endogonomycetes</taxon>
        <taxon>Endogonales</taxon>
        <taxon>Endogonaceae</taxon>
        <taxon>Jimgerdemannia</taxon>
    </lineage>
</organism>
<evidence type="ECO:0000313" key="3">
    <source>
        <dbReference type="EMBL" id="RUS31718.1"/>
    </source>
</evidence>
<proteinExistence type="inferred from homology"/>
<keyword evidence="1" id="KW-0408">Iron</keyword>
<dbReference type="InterPro" id="IPR005123">
    <property type="entry name" value="Oxoglu/Fe-dep_dioxygenase_dom"/>
</dbReference>
<keyword evidence="1" id="KW-0560">Oxidoreductase</keyword>
<dbReference type="PANTHER" id="PTHR33099">
    <property type="entry name" value="FE2OG DIOXYGENASE DOMAIN-CONTAINING PROTEIN"/>
    <property type="match status" value="1"/>
</dbReference>
<comment type="caution">
    <text evidence="3">The sequence shown here is derived from an EMBL/GenBank/DDBJ whole genome shotgun (WGS) entry which is preliminary data.</text>
</comment>
<dbReference type="InterPro" id="IPR044862">
    <property type="entry name" value="Pro_4_hyd_alph_FE2OG_OXY"/>
</dbReference>